<gene>
    <name evidence="4" type="ORF">D187_002138</name>
</gene>
<comment type="similarity">
    <text evidence="1">Belongs to the transglycosylase Slt family.</text>
</comment>
<evidence type="ECO:0000256" key="1">
    <source>
        <dbReference type="ARBA" id="ARBA00007734"/>
    </source>
</evidence>
<feature type="compositionally biased region" description="Low complexity" evidence="2">
    <location>
        <begin position="134"/>
        <end position="144"/>
    </location>
</feature>
<dbReference type="Pfam" id="PF01464">
    <property type="entry name" value="SLT"/>
    <property type="match status" value="1"/>
</dbReference>
<dbReference type="eggNOG" id="COG0741">
    <property type="taxonomic scope" value="Bacteria"/>
</dbReference>
<dbReference type="InterPro" id="IPR008258">
    <property type="entry name" value="Transglycosylase_SLT_dom_1"/>
</dbReference>
<protein>
    <submittedName>
        <fullName evidence="4">Transglycosylase SLT domain protein</fullName>
    </submittedName>
</protein>
<feature type="region of interest" description="Disordered" evidence="2">
    <location>
        <begin position="23"/>
        <end position="62"/>
    </location>
</feature>
<dbReference type="RefSeq" id="WP_002623977.1">
    <property type="nucleotide sequence ID" value="NZ_ANAH02000014.1"/>
</dbReference>
<feature type="compositionally biased region" description="Low complexity" evidence="2">
    <location>
        <begin position="115"/>
        <end position="124"/>
    </location>
</feature>
<dbReference type="PANTHER" id="PTHR37423">
    <property type="entry name" value="SOLUBLE LYTIC MUREIN TRANSGLYCOSYLASE-RELATED"/>
    <property type="match status" value="1"/>
</dbReference>
<dbReference type="AlphaFoldDB" id="S9PCN5"/>
<feature type="domain" description="Transglycosylase SLT" evidence="3">
    <location>
        <begin position="154"/>
        <end position="261"/>
    </location>
</feature>
<accession>S9PCN5</accession>
<evidence type="ECO:0000259" key="3">
    <source>
        <dbReference type="Pfam" id="PF01464"/>
    </source>
</evidence>
<dbReference type="Gene3D" id="1.10.530.10">
    <property type="match status" value="1"/>
</dbReference>
<feature type="compositionally biased region" description="Pro residues" evidence="2">
    <location>
        <begin position="100"/>
        <end position="114"/>
    </location>
</feature>
<comment type="caution">
    <text evidence="4">The sequence shown here is derived from an EMBL/GenBank/DDBJ whole genome shotgun (WGS) entry which is preliminary data.</text>
</comment>
<evidence type="ECO:0000256" key="2">
    <source>
        <dbReference type="SAM" id="MobiDB-lite"/>
    </source>
</evidence>
<organism evidence="4 5">
    <name type="scientific">Cystobacter fuscus (strain ATCC 25194 / DSM 2262 / NBRC 100088 / M29)</name>
    <dbReference type="NCBI Taxonomy" id="1242864"/>
    <lineage>
        <taxon>Bacteria</taxon>
        <taxon>Pseudomonadati</taxon>
        <taxon>Myxococcota</taxon>
        <taxon>Myxococcia</taxon>
        <taxon>Myxococcales</taxon>
        <taxon>Cystobacterineae</taxon>
        <taxon>Archangiaceae</taxon>
        <taxon>Cystobacter</taxon>
    </lineage>
</organism>
<proteinExistence type="inferred from homology"/>
<dbReference type="EMBL" id="ANAH02000014">
    <property type="protein sequence ID" value="EPX60052.1"/>
    <property type="molecule type" value="Genomic_DNA"/>
</dbReference>
<evidence type="ECO:0000313" key="5">
    <source>
        <dbReference type="Proteomes" id="UP000011682"/>
    </source>
</evidence>
<feature type="region of interest" description="Disordered" evidence="2">
    <location>
        <begin position="84"/>
        <end position="147"/>
    </location>
</feature>
<keyword evidence="5" id="KW-1185">Reference proteome</keyword>
<sequence length="294" mass="30198">MSVSSVSGNKAAALLALIALAEKSKTEGPSSPTTPPPTPLESNPPSLFNDGFTDGAQGGQWNEFLQTANQLMETLGQLQELLAPELGDPSGTPQDLFSPPGGPEGGPGPTPPQGQIPGGTTPDGVSATPGTEGSGSSKLGPGLPKELEPYRGAIESASAKTGVPANMLAAQIWQESRGNLAAVSTNGGNGLTDTGLMQVNPNTYGELQAKHPELQGKDLSSPENNILAGAYYMKDMKEQFGDWKTALRAYNSGPNGVDKSNLNALPAGTGDATYVDKVSNFWNIIESGNGTLPP</sequence>
<dbReference type="PANTHER" id="PTHR37423:SF2">
    <property type="entry name" value="MEMBRANE-BOUND LYTIC MUREIN TRANSGLYCOSYLASE C"/>
    <property type="match status" value="1"/>
</dbReference>
<evidence type="ECO:0000313" key="4">
    <source>
        <dbReference type="EMBL" id="EPX60052.1"/>
    </source>
</evidence>
<name>S9PCN5_CYSF2</name>
<dbReference type="InterPro" id="IPR023346">
    <property type="entry name" value="Lysozyme-like_dom_sf"/>
</dbReference>
<dbReference type="Proteomes" id="UP000011682">
    <property type="component" value="Unassembled WGS sequence"/>
</dbReference>
<dbReference type="SUPFAM" id="SSF53955">
    <property type="entry name" value="Lysozyme-like"/>
    <property type="match status" value="1"/>
</dbReference>
<reference evidence="4" key="1">
    <citation type="submission" date="2013-05" db="EMBL/GenBank/DDBJ databases">
        <title>Genome assembly of Cystobacter fuscus DSM 2262.</title>
        <authorList>
            <person name="Sharma G."/>
            <person name="Khatri I."/>
            <person name="Kaur C."/>
            <person name="Mayilraj S."/>
            <person name="Subramanian S."/>
        </authorList>
    </citation>
    <scope>NUCLEOTIDE SEQUENCE [LARGE SCALE GENOMIC DNA]</scope>
    <source>
        <strain evidence="4">DSM 2262</strain>
    </source>
</reference>